<evidence type="ECO:0000256" key="5">
    <source>
        <dbReference type="ARBA" id="ARBA00047175"/>
    </source>
</evidence>
<evidence type="ECO:0000256" key="1">
    <source>
        <dbReference type="ARBA" id="ARBA00001933"/>
    </source>
</evidence>
<dbReference type="PANTHER" id="PTHR11808">
    <property type="entry name" value="TRANS-SULFURATION ENZYME FAMILY MEMBER"/>
    <property type="match status" value="1"/>
</dbReference>
<gene>
    <name evidence="11" type="primary">mgl_1</name>
    <name evidence="11" type="ORF">D7316_00499</name>
</gene>
<dbReference type="PANTHER" id="PTHR11808:SF80">
    <property type="entry name" value="CYSTATHIONINE GAMMA-LYASE"/>
    <property type="match status" value="1"/>
</dbReference>
<dbReference type="EC" id="4.4.1.2" evidence="5"/>
<proteinExistence type="inferred from homology"/>
<dbReference type="GO" id="GO:0047982">
    <property type="term" value="F:homocysteine desulfhydrase activity"/>
    <property type="evidence" value="ECO:0007669"/>
    <property type="project" value="UniProtKB-EC"/>
</dbReference>
<dbReference type="Proteomes" id="UP000271469">
    <property type="component" value="Chromosome"/>
</dbReference>
<dbReference type="InterPro" id="IPR015424">
    <property type="entry name" value="PyrdxlP-dep_Trfase"/>
</dbReference>
<dbReference type="GO" id="GO:0005737">
    <property type="term" value="C:cytoplasm"/>
    <property type="evidence" value="ECO:0007669"/>
    <property type="project" value="TreeGrafter"/>
</dbReference>
<keyword evidence="4" id="KW-0028">Amino-acid biosynthesis</keyword>
<evidence type="ECO:0000256" key="2">
    <source>
        <dbReference type="ARBA" id="ARBA00009077"/>
    </source>
</evidence>
<dbReference type="FunFam" id="3.40.640.10:FF:000046">
    <property type="entry name" value="Cystathionine gamma-lyase"/>
    <property type="match status" value="1"/>
</dbReference>
<dbReference type="InterPro" id="IPR015421">
    <property type="entry name" value="PyrdxlP-dep_Trfase_major"/>
</dbReference>
<evidence type="ECO:0000256" key="10">
    <source>
        <dbReference type="RuleBase" id="RU362118"/>
    </source>
</evidence>
<keyword evidence="4" id="KW-0486">Methionine biosynthesis</keyword>
<feature type="modified residue" description="N6-(pyridoxal phosphate)lysine" evidence="9">
    <location>
        <position position="240"/>
    </location>
</feature>
<evidence type="ECO:0000256" key="4">
    <source>
        <dbReference type="ARBA" id="ARBA00023167"/>
    </source>
</evidence>
<dbReference type="InterPro" id="IPR054542">
    <property type="entry name" value="Cys_met_metab_PP"/>
</dbReference>
<comment type="catalytic activity">
    <reaction evidence="8">
        <text>L-methionine + H2O = methanethiol + 2-oxobutanoate + NH4(+)</text>
        <dbReference type="Rhea" id="RHEA:23800"/>
        <dbReference type="ChEBI" id="CHEBI:15377"/>
        <dbReference type="ChEBI" id="CHEBI:16007"/>
        <dbReference type="ChEBI" id="CHEBI:16763"/>
        <dbReference type="ChEBI" id="CHEBI:28938"/>
        <dbReference type="ChEBI" id="CHEBI:57844"/>
        <dbReference type="EC" id="4.4.1.11"/>
    </reaction>
    <physiologicalReaction direction="left-to-right" evidence="8">
        <dbReference type="Rhea" id="RHEA:23801"/>
    </physiologicalReaction>
</comment>
<name>A0A3G8JFZ5_9ACTN</name>
<evidence type="ECO:0000256" key="8">
    <source>
        <dbReference type="ARBA" id="ARBA00052699"/>
    </source>
</evidence>
<keyword evidence="12" id="KW-1185">Reference proteome</keyword>
<comment type="catalytic activity">
    <reaction evidence="7">
        <text>L-homocysteine + H2O = 2-oxobutanoate + hydrogen sulfide + NH4(+) + H(+)</text>
        <dbReference type="Rhea" id="RHEA:14501"/>
        <dbReference type="ChEBI" id="CHEBI:15377"/>
        <dbReference type="ChEBI" id="CHEBI:15378"/>
        <dbReference type="ChEBI" id="CHEBI:16763"/>
        <dbReference type="ChEBI" id="CHEBI:28938"/>
        <dbReference type="ChEBI" id="CHEBI:29919"/>
        <dbReference type="ChEBI" id="CHEBI:58199"/>
        <dbReference type="EC" id="4.4.1.2"/>
    </reaction>
    <physiologicalReaction direction="left-to-right" evidence="7">
        <dbReference type="Rhea" id="RHEA:14502"/>
    </physiologicalReaction>
</comment>
<keyword evidence="11" id="KW-0456">Lyase</keyword>
<evidence type="ECO:0000313" key="12">
    <source>
        <dbReference type="Proteomes" id="UP000271469"/>
    </source>
</evidence>
<organism evidence="11 12">
    <name type="scientific">Gordonia insulae</name>
    <dbReference type="NCBI Taxonomy" id="2420509"/>
    <lineage>
        <taxon>Bacteria</taxon>
        <taxon>Bacillati</taxon>
        <taxon>Actinomycetota</taxon>
        <taxon>Actinomycetes</taxon>
        <taxon>Mycobacteriales</taxon>
        <taxon>Gordoniaceae</taxon>
        <taxon>Gordonia</taxon>
    </lineage>
</organism>
<comment type="similarity">
    <text evidence="2 10">Belongs to the trans-sulfuration enzymes family.</text>
</comment>
<sequence length="426" mass="44738">MTDSDPSRTVGDKTLCVHAGNTRTDEDSRRVGGPIRTPITLANSYHLPDDPSTVDWSATGASAATGNVTGASAATGNATGASAGLFYSRNTGANQLALQVKLAALDHGEDAVALASGVAALHAIFFTHVAAGDHVVVSDTTYEATWKLWSSLLPRKYGIEATFVDVTDLDAVRAALRPTTRLVITEAVANPTTKIADVAALADIAHGSGALLVVDSTFTPPPLYRPLADGADLVAHSLTKYINGHGDAMGGAVIGRAELIEPIKAEAMVDVGGVISPFNAWLISRGSITLPLRLAQHQASARHLAEFLDTDDRVAFVAYPGLASHPQHALAARQFGGRGFGAMMAFALDGTPDDQNRFVSHLRVITSAVSLGHDESLIVHVGTDGPRVAAYPDEFRRWGHLRFSVGLEDVEDLEADLRAALDATFG</sequence>
<evidence type="ECO:0000256" key="7">
    <source>
        <dbReference type="ARBA" id="ARBA00048780"/>
    </source>
</evidence>
<evidence type="ECO:0000256" key="3">
    <source>
        <dbReference type="ARBA" id="ARBA00022898"/>
    </source>
</evidence>
<dbReference type="AlphaFoldDB" id="A0A3G8JFZ5"/>
<dbReference type="PIRSF" id="PIRSF001434">
    <property type="entry name" value="CGS"/>
    <property type="match status" value="1"/>
</dbReference>
<dbReference type="Gene3D" id="3.40.640.10">
    <property type="entry name" value="Type I PLP-dependent aspartate aminotransferase-like (Major domain)"/>
    <property type="match status" value="1"/>
</dbReference>
<dbReference type="EMBL" id="CP033972">
    <property type="protein sequence ID" value="AZG43924.1"/>
    <property type="molecule type" value="Genomic_DNA"/>
</dbReference>
<dbReference type="InterPro" id="IPR000277">
    <property type="entry name" value="Cys/Met-Metab_PyrdxlP-dep_enz"/>
</dbReference>
<comment type="cofactor">
    <cofactor evidence="1 10">
        <name>pyridoxal 5'-phosphate</name>
        <dbReference type="ChEBI" id="CHEBI:597326"/>
    </cofactor>
</comment>
<evidence type="ECO:0000256" key="6">
    <source>
        <dbReference type="ARBA" id="ARBA00047199"/>
    </source>
</evidence>
<dbReference type="InterPro" id="IPR015422">
    <property type="entry name" value="PyrdxlP-dep_Trfase_small"/>
</dbReference>
<dbReference type="GO" id="GO:0018826">
    <property type="term" value="F:methionine gamma-lyase activity"/>
    <property type="evidence" value="ECO:0007669"/>
    <property type="project" value="UniProtKB-EC"/>
</dbReference>
<evidence type="ECO:0000256" key="9">
    <source>
        <dbReference type="PIRSR" id="PIRSR001434-2"/>
    </source>
</evidence>
<dbReference type="GO" id="GO:0019346">
    <property type="term" value="P:transsulfuration"/>
    <property type="evidence" value="ECO:0007669"/>
    <property type="project" value="InterPro"/>
</dbReference>
<evidence type="ECO:0000313" key="11">
    <source>
        <dbReference type="EMBL" id="AZG43924.1"/>
    </source>
</evidence>
<accession>A0A3G8JFZ5</accession>
<dbReference type="PROSITE" id="PS00868">
    <property type="entry name" value="CYS_MET_METAB_PP"/>
    <property type="match status" value="1"/>
</dbReference>
<dbReference type="SUPFAM" id="SSF53383">
    <property type="entry name" value="PLP-dependent transferases"/>
    <property type="match status" value="1"/>
</dbReference>
<keyword evidence="3 9" id="KW-0663">Pyridoxal phosphate</keyword>
<dbReference type="KEGG" id="gom:D7316_00499"/>
<dbReference type="Pfam" id="PF01053">
    <property type="entry name" value="Cys_Met_Meta_PP"/>
    <property type="match status" value="1"/>
</dbReference>
<dbReference type="GO" id="GO:0009086">
    <property type="term" value="P:methionine biosynthetic process"/>
    <property type="evidence" value="ECO:0007669"/>
    <property type="project" value="UniProtKB-KW"/>
</dbReference>
<dbReference type="Gene3D" id="3.90.1150.10">
    <property type="entry name" value="Aspartate Aminotransferase, domain 1"/>
    <property type="match status" value="1"/>
</dbReference>
<protein>
    <recommendedName>
        <fullName evidence="5">homocysteine desulfhydrase</fullName>
        <ecNumber evidence="5">4.4.1.2</ecNumber>
    </recommendedName>
    <alternativeName>
        <fullName evidence="6">Homocysteine desulfhydrase</fullName>
    </alternativeName>
</protein>
<reference evidence="11 12" key="1">
    <citation type="submission" date="2018-11" db="EMBL/GenBank/DDBJ databases">
        <title>Gordonia insulae sp. nov., isolated from an island soil.</title>
        <authorList>
            <person name="Kim Y.S."/>
            <person name="Kim S.B."/>
        </authorList>
    </citation>
    <scope>NUCLEOTIDE SEQUENCE [LARGE SCALE GENOMIC DNA]</scope>
    <source>
        <strain evidence="11 12">MMS17-SY073</strain>
    </source>
</reference>
<dbReference type="GO" id="GO:0030170">
    <property type="term" value="F:pyridoxal phosphate binding"/>
    <property type="evidence" value="ECO:0007669"/>
    <property type="project" value="InterPro"/>
</dbReference>
<dbReference type="RefSeq" id="WP_408609962.1">
    <property type="nucleotide sequence ID" value="NZ_CP033972.1"/>
</dbReference>